<protein>
    <submittedName>
        <fullName evidence="2">Uncharacterized protein</fullName>
    </submittedName>
</protein>
<accession>A0A4Y2LU65</accession>
<organism evidence="2 3">
    <name type="scientific">Araneus ventricosus</name>
    <name type="common">Orbweaver spider</name>
    <name type="synonym">Epeira ventricosa</name>
    <dbReference type="NCBI Taxonomy" id="182803"/>
    <lineage>
        <taxon>Eukaryota</taxon>
        <taxon>Metazoa</taxon>
        <taxon>Ecdysozoa</taxon>
        <taxon>Arthropoda</taxon>
        <taxon>Chelicerata</taxon>
        <taxon>Arachnida</taxon>
        <taxon>Araneae</taxon>
        <taxon>Araneomorphae</taxon>
        <taxon>Entelegynae</taxon>
        <taxon>Araneoidea</taxon>
        <taxon>Araneidae</taxon>
        <taxon>Araneus</taxon>
    </lineage>
</organism>
<name>A0A4Y2LU65_ARAVE</name>
<evidence type="ECO:0000313" key="3">
    <source>
        <dbReference type="Proteomes" id="UP000499080"/>
    </source>
</evidence>
<dbReference type="AlphaFoldDB" id="A0A4Y2LU65"/>
<feature type="region of interest" description="Disordered" evidence="1">
    <location>
        <begin position="53"/>
        <end position="85"/>
    </location>
</feature>
<dbReference type="Proteomes" id="UP000499080">
    <property type="component" value="Unassembled WGS sequence"/>
</dbReference>
<evidence type="ECO:0000256" key="1">
    <source>
        <dbReference type="SAM" id="MobiDB-lite"/>
    </source>
</evidence>
<sequence>MSEFSFKWEKEEILGNLLLLVVKTERKWGVSSHMVSIFTGHVSAGQSDATVLMSSEPEKTGQGSEGNTPTSSLEMQEQTEIVWVR</sequence>
<comment type="caution">
    <text evidence="2">The sequence shown here is derived from an EMBL/GenBank/DDBJ whole genome shotgun (WGS) entry which is preliminary data.</text>
</comment>
<keyword evidence="3" id="KW-1185">Reference proteome</keyword>
<dbReference type="EMBL" id="BGPR01006367">
    <property type="protein sequence ID" value="GBN18351.1"/>
    <property type="molecule type" value="Genomic_DNA"/>
</dbReference>
<proteinExistence type="predicted"/>
<feature type="compositionally biased region" description="Polar residues" evidence="1">
    <location>
        <begin position="61"/>
        <end position="79"/>
    </location>
</feature>
<gene>
    <name evidence="2" type="ORF">AVEN_64905_1</name>
</gene>
<reference evidence="2 3" key="1">
    <citation type="journal article" date="2019" name="Sci. Rep.">
        <title>Orb-weaving spider Araneus ventricosus genome elucidates the spidroin gene catalogue.</title>
        <authorList>
            <person name="Kono N."/>
            <person name="Nakamura H."/>
            <person name="Ohtoshi R."/>
            <person name="Moran D.A.P."/>
            <person name="Shinohara A."/>
            <person name="Yoshida Y."/>
            <person name="Fujiwara M."/>
            <person name="Mori M."/>
            <person name="Tomita M."/>
            <person name="Arakawa K."/>
        </authorList>
    </citation>
    <scope>NUCLEOTIDE SEQUENCE [LARGE SCALE GENOMIC DNA]</scope>
</reference>
<evidence type="ECO:0000313" key="2">
    <source>
        <dbReference type="EMBL" id="GBN18351.1"/>
    </source>
</evidence>